<dbReference type="Proteomes" id="UP001243375">
    <property type="component" value="Unassembled WGS sequence"/>
</dbReference>
<organism evidence="1 2">
    <name type="scientific">Naganishia vaughanmartiniae</name>
    <dbReference type="NCBI Taxonomy" id="1424756"/>
    <lineage>
        <taxon>Eukaryota</taxon>
        <taxon>Fungi</taxon>
        <taxon>Dikarya</taxon>
        <taxon>Basidiomycota</taxon>
        <taxon>Agaricomycotina</taxon>
        <taxon>Tremellomycetes</taxon>
        <taxon>Filobasidiales</taxon>
        <taxon>Filobasidiaceae</taxon>
        <taxon>Naganishia</taxon>
    </lineage>
</organism>
<comment type="caution">
    <text evidence="1">The sequence shown here is derived from an EMBL/GenBank/DDBJ whole genome shotgun (WGS) entry which is preliminary data.</text>
</comment>
<sequence length="386" mass="41670">MVKAGSNFGALTSLPSLPTISQIGALEDASLLLQSKQNSVSFNPFSLPASMARGGSSGNPPSALYTPIPPPDMIGVNMSSVTSRDTSMQTAPTLTGCNTAPSQSDTQEANASNLQQRPVVGSPLECLSFGPDGPTLRLEALAGKPTTEIYSSTFAPAKDFKSRVLQTVPDSLRNSQSWLGSVVGQLFHSGDGFCFERRCAELFDQQCSTIAVTFTYTVFYYLMNERTERNPRPTVELKKSLDPDAHNKEDSFTVGLNVQIFLKTKVALRARYAAVDGASGVDDADKSILRQDKIENSLKVSLRARTHKIIMDELHKAYKANENAILAALQREAAKHQAVIWVAPGGTGLEARLMPKDPENHAPKEVVHGGQFKGADEEGNRESLAE</sequence>
<dbReference type="EMBL" id="JASBWU010000012">
    <property type="protein sequence ID" value="KAJ9117619.1"/>
    <property type="molecule type" value="Genomic_DNA"/>
</dbReference>
<evidence type="ECO:0000313" key="1">
    <source>
        <dbReference type="EMBL" id="KAJ9117619.1"/>
    </source>
</evidence>
<keyword evidence="2" id="KW-1185">Reference proteome</keyword>
<evidence type="ECO:0000313" key="2">
    <source>
        <dbReference type="Proteomes" id="UP001243375"/>
    </source>
</evidence>
<protein>
    <submittedName>
        <fullName evidence="1">Uncharacterized protein</fullName>
    </submittedName>
</protein>
<proteinExistence type="predicted"/>
<gene>
    <name evidence="1" type="ORF">QFC22_004469</name>
</gene>
<accession>A0ACC2X2H4</accession>
<reference evidence="1" key="1">
    <citation type="submission" date="2023-04" db="EMBL/GenBank/DDBJ databases">
        <title>Draft Genome sequencing of Naganishia species isolated from polar environments using Oxford Nanopore Technology.</title>
        <authorList>
            <person name="Leo P."/>
            <person name="Venkateswaran K."/>
        </authorList>
    </citation>
    <scope>NUCLEOTIDE SEQUENCE</scope>
    <source>
        <strain evidence="1">MNA-CCFEE 5425</strain>
    </source>
</reference>
<name>A0ACC2X2H4_9TREE</name>